<dbReference type="AlphaFoldDB" id="A0A6B2L826"/>
<dbReference type="Gene3D" id="3.30.420.10">
    <property type="entry name" value="Ribonuclease H-like superfamily/Ribonuclease H"/>
    <property type="match status" value="1"/>
</dbReference>
<sequence length="353" mass="41398">MESNKKRKEPPAPIVTKEESWDEKLQRYEKKRKLEKEKQEQEKKRLQKDKALPNQKELDEELSIMFGNQPPPSKKQPLNRKLGTIDLGNEPFIDTIDKCKVAVAELSKQKMIAVDCEWAGSRDVPRTQELCLLQIANPFKKAYLFDVLAVGKDLFDKGGLKELLENKNIMKIFHDCRWDADILWNQMNVRVENVFDTQIGYACYRRQQESMTPLPVGLKNLLKRFALGGTHTSKEEARQGMEDREDYWKIRPMTEVMLNYAREDVLLLPLVYRQINAIFSTSSRTVAMEHSKLYLNMRRDKTIEELQAILEEEQKEKKNHPEGKYIPQYGIPDWDLAAKVSLDRINRRFPTKK</sequence>
<reference evidence="3" key="1">
    <citation type="journal article" date="2020" name="J. Eukaryot. Microbiol.">
        <title>De novo Sequencing, Assembly and Annotation of the Transcriptome for the Free-Living Testate Amoeba Arcella intermedia.</title>
        <authorList>
            <person name="Ribeiro G.M."/>
            <person name="Porfirio-Sousa A.L."/>
            <person name="Maurer-Alcala X.X."/>
            <person name="Katz L.A."/>
            <person name="Lahr D.J.G."/>
        </authorList>
    </citation>
    <scope>NUCLEOTIDE SEQUENCE</scope>
</reference>
<dbReference type="GO" id="GO:1990923">
    <property type="term" value="C:PET complex"/>
    <property type="evidence" value="ECO:0007669"/>
    <property type="project" value="TreeGrafter"/>
</dbReference>
<evidence type="ECO:0000256" key="1">
    <source>
        <dbReference type="SAM" id="MobiDB-lite"/>
    </source>
</evidence>
<dbReference type="PANTHER" id="PTHR46628:SF1">
    <property type="entry name" value="PIRNA BIOGENESIS PROTEIN EXD1"/>
    <property type="match status" value="1"/>
</dbReference>
<dbReference type="InterPro" id="IPR052144">
    <property type="entry name" value="piRNA_biogenesis_EXD1"/>
</dbReference>
<dbReference type="PANTHER" id="PTHR46628">
    <property type="entry name" value="PIRNA BIOGENESIS PROTEIN EXD1"/>
    <property type="match status" value="1"/>
</dbReference>
<accession>A0A6B2L826</accession>
<feature type="region of interest" description="Disordered" evidence="1">
    <location>
        <begin position="1"/>
        <end position="54"/>
    </location>
</feature>
<dbReference type="EMBL" id="GIBP01004203">
    <property type="protein sequence ID" value="NDV33172.1"/>
    <property type="molecule type" value="Transcribed_RNA"/>
</dbReference>
<protein>
    <recommendedName>
        <fullName evidence="2">3'-5' exonuclease domain-containing protein</fullName>
    </recommendedName>
</protein>
<feature type="domain" description="3'-5' exonuclease" evidence="2">
    <location>
        <begin position="91"/>
        <end position="280"/>
    </location>
</feature>
<dbReference type="InterPro" id="IPR012337">
    <property type="entry name" value="RNaseH-like_sf"/>
</dbReference>
<dbReference type="SMART" id="SM00474">
    <property type="entry name" value="35EXOc"/>
    <property type="match status" value="1"/>
</dbReference>
<evidence type="ECO:0000313" key="3">
    <source>
        <dbReference type="EMBL" id="NDV33172.1"/>
    </source>
</evidence>
<organism evidence="3">
    <name type="scientific">Arcella intermedia</name>
    <dbReference type="NCBI Taxonomy" id="1963864"/>
    <lineage>
        <taxon>Eukaryota</taxon>
        <taxon>Amoebozoa</taxon>
        <taxon>Tubulinea</taxon>
        <taxon>Elardia</taxon>
        <taxon>Arcellinida</taxon>
        <taxon>Sphaerothecina</taxon>
        <taxon>Arcellidae</taxon>
        <taxon>Arcella</taxon>
    </lineage>
</organism>
<feature type="compositionally biased region" description="Basic and acidic residues" evidence="1">
    <location>
        <begin position="16"/>
        <end position="51"/>
    </location>
</feature>
<dbReference type="GO" id="GO:0008408">
    <property type="term" value="F:3'-5' exonuclease activity"/>
    <property type="evidence" value="ECO:0007669"/>
    <property type="project" value="InterPro"/>
</dbReference>
<dbReference type="InterPro" id="IPR002562">
    <property type="entry name" value="3'-5'_exonuclease_dom"/>
</dbReference>
<name>A0A6B2L826_9EUKA</name>
<dbReference type="GO" id="GO:0003676">
    <property type="term" value="F:nucleic acid binding"/>
    <property type="evidence" value="ECO:0007669"/>
    <property type="project" value="InterPro"/>
</dbReference>
<dbReference type="SUPFAM" id="SSF53098">
    <property type="entry name" value="Ribonuclease H-like"/>
    <property type="match status" value="1"/>
</dbReference>
<evidence type="ECO:0000259" key="2">
    <source>
        <dbReference type="SMART" id="SM00474"/>
    </source>
</evidence>
<proteinExistence type="predicted"/>
<dbReference type="InterPro" id="IPR036397">
    <property type="entry name" value="RNaseH_sf"/>
</dbReference>
<dbReference type="Pfam" id="PF01612">
    <property type="entry name" value="DNA_pol_A_exo1"/>
    <property type="match status" value="1"/>
</dbReference>
<dbReference type="GO" id="GO:0006139">
    <property type="term" value="P:nucleobase-containing compound metabolic process"/>
    <property type="evidence" value="ECO:0007669"/>
    <property type="project" value="InterPro"/>
</dbReference>